<comment type="caution">
    <text evidence="1">The sequence shown here is derived from an EMBL/GenBank/DDBJ whole genome shotgun (WGS) entry which is preliminary data.</text>
</comment>
<proteinExistence type="predicted"/>
<dbReference type="Proteomes" id="UP001209318">
    <property type="component" value="Unassembled WGS sequence"/>
</dbReference>
<sequence>MDKFFDNLMESKWFVRGLALVLALLLYATAFIDEKGTTTNASSSNHSETIEDVPVVLYYDEDNFVVTGAPQTVDVIVDGNNSLVQSAKNLRDFIVYIDLTDAKIGAQRVDIKIKDISDKLAVRIEPATTVVNVQEKVTKEFSVEAEFNKALLEEGYSSEEPVIEPSTVKITGGKDVIDQISYVKAIIESAEQVNETFSQKAAISVLDTNLNKLDVVVEPDSVDVTIPVISPKKTVPVTIKQVGTPKDGVIIDSIEPAIREVVIFGKQSVLDEIKNIEIPVDISDIDKDTELTMPIELAEGVHAVTPDSVNISVTIEKEDTIDIQGVPIDIIGLNDQYQLDFLDPDNGQVDVSITGPPSVIEAIRKEDIKLSVNVSDLTAGEHEVTIDVEGLDDVKWDLETSTVTVSITADEEG</sequence>
<dbReference type="InterPro" id="IPR012505">
    <property type="entry name" value="YbbR"/>
</dbReference>
<keyword evidence="2" id="KW-1185">Reference proteome</keyword>
<dbReference type="PANTHER" id="PTHR37804">
    <property type="entry name" value="CDAA REGULATORY PROTEIN CDAR"/>
    <property type="match status" value="1"/>
</dbReference>
<name>A0AAE3IUQ3_9BACI</name>
<dbReference type="Pfam" id="PF07949">
    <property type="entry name" value="YbbR"/>
    <property type="match status" value="4"/>
</dbReference>
<dbReference type="Gene3D" id="2.170.120.30">
    <property type="match status" value="2"/>
</dbReference>
<reference evidence="1" key="1">
    <citation type="submission" date="2022-10" db="EMBL/GenBank/DDBJ databases">
        <title>Description of Fervidibacillus gen. nov. in the family Fervidibacillaceae fam. nov. with two species, Fervidibacillus albus sp. nov., and Fervidibacillus halotolerans sp. nov., isolated from tidal flat sediments.</title>
        <authorList>
            <person name="Kwon K.K."/>
            <person name="Yang S.-H."/>
        </authorList>
    </citation>
    <scope>NUCLEOTIDE SEQUENCE</scope>
    <source>
        <strain evidence="1">JCM 19140</strain>
    </source>
</reference>
<protein>
    <submittedName>
        <fullName evidence="1">CdaR family protein</fullName>
    </submittedName>
</protein>
<dbReference type="Gene3D" id="2.170.120.40">
    <property type="entry name" value="YbbR-like domain"/>
    <property type="match status" value="2"/>
</dbReference>
<evidence type="ECO:0000313" key="2">
    <source>
        <dbReference type="Proteomes" id="UP001209318"/>
    </source>
</evidence>
<organism evidence="1 2">
    <name type="scientific">Perspicuibacillus lycopersici</name>
    <dbReference type="NCBI Taxonomy" id="1325689"/>
    <lineage>
        <taxon>Bacteria</taxon>
        <taxon>Bacillati</taxon>
        <taxon>Bacillota</taxon>
        <taxon>Bacilli</taxon>
        <taxon>Bacillales</taxon>
        <taxon>Bacillaceae</taxon>
        <taxon>Perspicuibacillus</taxon>
    </lineage>
</organism>
<evidence type="ECO:0000313" key="1">
    <source>
        <dbReference type="EMBL" id="MCU9614990.1"/>
    </source>
</evidence>
<dbReference type="RefSeq" id="WP_263074314.1">
    <property type="nucleotide sequence ID" value="NZ_JAOUSF010000006.1"/>
</dbReference>
<dbReference type="InterPro" id="IPR053154">
    <property type="entry name" value="c-di-AMP_regulator"/>
</dbReference>
<dbReference type="PANTHER" id="PTHR37804:SF1">
    <property type="entry name" value="CDAA REGULATORY PROTEIN CDAR"/>
    <property type="match status" value="1"/>
</dbReference>
<accession>A0AAE3IUQ3</accession>
<dbReference type="EMBL" id="JAOUSF010000006">
    <property type="protein sequence ID" value="MCU9614990.1"/>
    <property type="molecule type" value="Genomic_DNA"/>
</dbReference>
<dbReference type="AlphaFoldDB" id="A0AAE3IUQ3"/>
<gene>
    <name evidence="1" type="ORF">OEV98_15755</name>
</gene>